<accession>A0AAW0PAK3</accession>
<dbReference type="AlphaFoldDB" id="A0AAW0PAK3"/>
<organism evidence="2 3">
    <name type="scientific">Mugilogobius chulae</name>
    <name type="common">yellowstripe goby</name>
    <dbReference type="NCBI Taxonomy" id="88201"/>
    <lineage>
        <taxon>Eukaryota</taxon>
        <taxon>Metazoa</taxon>
        <taxon>Chordata</taxon>
        <taxon>Craniata</taxon>
        <taxon>Vertebrata</taxon>
        <taxon>Euteleostomi</taxon>
        <taxon>Actinopterygii</taxon>
        <taxon>Neopterygii</taxon>
        <taxon>Teleostei</taxon>
        <taxon>Neoteleostei</taxon>
        <taxon>Acanthomorphata</taxon>
        <taxon>Gobiaria</taxon>
        <taxon>Gobiiformes</taxon>
        <taxon>Gobioidei</taxon>
        <taxon>Gobiidae</taxon>
        <taxon>Gobionellinae</taxon>
        <taxon>Mugilogobius</taxon>
    </lineage>
</organism>
<name>A0AAW0PAK3_9GOBI</name>
<gene>
    <name evidence="2" type="ORF">WMY93_010400</name>
</gene>
<feature type="compositionally biased region" description="Basic and acidic residues" evidence="1">
    <location>
        <begin position="8"/>
        <end position="28"/>
    </location>
</feature>
<evidence type="ECO:0000313" key="2">
    <source>
        <dbReference type="EMBL" id="KAK7919116.1"/>
    </source>
</evidence>
<dbReference type="Proteomes" id="UP001460270">
    <property type="component" value="Unassembled WGS sequence"/>
</dbReference>
<feature type="compositionally biased region" description="Basic residues" evidence="1">
    <location>
        <begin position="30"/>
        <end position="41"/>
    </location>
</feature>
<protein>
    <submittedName>
        <fullName evidence="2">Uncharacterized protein</fullName>
    </submittedName>
</protein>
<evidence type="ECO:0000313" key="3">
    <source>
        <dbReference type="Proteomes" id="UP001460270"/>
    </source>
</evidence>
<comment type="caution">
    <text evidence="2">The sequence shown here is derived from an EMBL/GenBank/DDBJ whole genome shotgun (WGS) entry which is preliminary data.</text>
</comment>
<dbReference type="EMBL" id="JBBPFD010000007">
    <property type="protein sequence ID" value="KAK7919116.1"/>
    <property type="molecule type" value="Genomic_DNA"/>
</dbReference>
<evidence type="ECO:0000256" key="1">
    <source>
        <dbReference type="SAM" id="MobiDB-lite"/>
    </source>
</evidence>
<reference evidence="3" key="1">
    <citation type="submission" date="2024-04" db="EMBL/GenBank/DDBJ databases">
        <title>Salinicola lusitanus LLJ914,a marine bacterium isolated from the Okinawa Trough.</title>
        <authorList>
            <person name="Li J."/>
        </authorList>
    </citation>
    <scope>NUCLEOTIDE SEQUENCE [LARGE SCALE GENOMIC DNA]</scope>
</reference>
<keyword evidence="3" id="KW-1185">Reference proteome</keyword>
<proteinExistence type="predicted"/>
<feature type="region of interest" description="Disordered" evidence="1">
    <location>
        <begin position="1"/>
        <end position="67"/>
    </location>
</feature>
<sequence length="124" mass="14598">MKQWLISTKEKESRTNEPRRSSLREQGQRRMQKAATKKMTRQKGLPRLLKREPATLVSPMINPPKPENTEEFIKYMFTCTVTNEVQNPQCIVCSEALAHESLKPYFPEGDAPDQYDWLRSRKMR</sequence>